<dbReference type="GO" id="GO:0070063">
    <property type="term" value="F:RNA polymerase binding"/>
    <property type="evidence" value="ECO:0007669"/>
    <property type="project" value="InterPro"/>
</dbReference>
<feature type="domain" description="FF" evidence="4">
    <location>
        <begin position="859"/>
        <end position="913"/>
    </location>
</feature>
<feature type="region of interest" description="Disordered" evidence="2">
    <location>
        <begin position="595"/>
        <end position="619"/>
    </location>
</feature>
<keyword evidence="6" id="KW-1185">Reference proteome</keyword>
<feature type="compositionally biased region" description="Low complexity" evidence="2">
    <location>
        <begin position="347"/>
        <end position="358"/>
    </location>
</feature>
<dbReference type="Pfam" id="PF00397">
    <property type="entry name" value="WW"/>
    <property type="match status" value="1"/>
</dbReference>
<feature type="region of interest" description="Disordered" evidence="2">
    <location>
        <begin position="661"/>
        <end position="683"/>
    </location>
</feature>
<feature type="compositionally biased region" description="Basic residues" evidence="2">
    <location>
        <begin position="1113"/>
        <end position="1125"/>
    </location>
</feature>
<feature type="domain" description="FF" evidence="4">
    <location>
        <begin position="962"/>
        <end position="1019"/>
    </location>
</feature>
<feature type="compositionally biased region" description="Basic and acidic residues" evidence="2">
    <location>
        <begin position="1062"/>
        <end position="1088"/>
    </location>
</feature>
<protein>
    <submittedName>
        <fullName evidence="5">Pre-mRNA-processing protein 40C</fullName>
    </submittedName>
</protein>
<dbReference type="SUPFAM" id="SSF51045">
    <property type="entry name" value="WW domain"/>
    <property type="match status" value="2"/>
</dbReference>
<feature type="region of interest" description="Disordered" evidence="2">
    <location>
        <begin position="196"/>
        <end position="215"/>
    </location>
</feature>
<evidence type="ECO:0000313" key="6">
    <source>
        <dbReference type="Proteomes" id="UP001327560"/>
    </source>
</evidence>
<feature type="domain" description="WW" evidence="3">
    <location>
        <begin position="504"/>
        <end position="537"/>
    </location>
</feature>
<dbReference type="Pfam" id="PF01846">
    <property type="entry name" value="FF"/>
    <property type="match status" value="5"/>
</dbReference>
<feature type="domain" description="FF" evidence="4">
    <location>
        <begin position="795"/>
        <end position="850"/>
    </location>
</feature>
<dbReference type="InterPro" id="IPR036517">
    <property type="entry name" value="FF_domain_sf"/>
</dbReference>
<dbReference type="InterPro" id="IPR002713">
    <property type="entry name" value="FF_domain"/>
</dbReference>
<dbReference type="Gene3D" id="1.10.10.440">
    <property type="entry name" value="FF domain"/>
    <property type="match status" value="5"/>
</dbReference>
<dbReference type="AlphaFoldDB" id="A0AAQ3KJC1"/>
<feature type="compositionally biased region" description="Polar residues" evidence="2">
    <location>
        <begin position="48"/>
        <end position="59"/>
    </location>
</feature>
<dbReference type="InterPro" id="IPR036020">
    <property type="entry name" value="WW_dom_sf"/>
</dbReference>
<feature type="region of interest" description="Disordered" evidence="2">
    <location>
        <begin position="325"/>
        <end position="360"/>
    </location>
</feature>
<feature type="compositionally biased region" description="Basic and acidic residues" evidence="2">
    <location>
        <begin position="698"/>
        <end position="707"/>
    </location>
</feature>
<feature type="compositionally biased region" description="Polar residues" evidence="2">
    <location>
        <begin position="238"/>
        <end position="250"/>
    </location>
</feature>
<reference evidence="5 6" key="1">
    <citation type="submission" date="2023-10" db="EMBL/GenBank/DDBJ databases">
        <title>Chromosome-scale genome assembly provides insights into flower coloration mechanisms of Canna indica.</title>
        <authorList>
            <person name="Li C."/>
        </authorList>
    </citation>
    <scope>NUCLEOTIDE SEQUENCE [LARGE SCALE GENOMIC DNA]</scope>
    <source>
        <tissue evidence="5">Flower</tissue>
    </source>
</reference>
<proteinExistence type="predicted"/>
<dbReference type="InterPro" id="IPR045148">
    <property type="entry name" value="TCRG1-like"/>
</dbReference>
<feature type="region of interest" description="Disordered" evidence="2">
    <location>
        <begin position="1062"/>
        <end position="1125"/>
    </location>
</feature>
<dbReference type="SMART" id="SM00441">
    <property type="entry name" value="FF"/>
    <property type="match status" value="4"/>
</dbReference>
<feature type="region of interest" description="Disordered" evidence="2">
    <location>
        <begin position="228"/>
        <end position="300"/>
    </location>
</feature>
<dbReference type="GO" id="GO:0005634">
    <property type="term" value="C:nucleus"/>
    <property type="evidence" value="ECO:0007669"/>
    <property type="project" value="TreeGrafter"/>
</dbReference>
<name>A0AAQ3KJC1_9LILI</name>
<dbReference type="PROSITE" id="PS50020">
    <property type="entry name" value="WW_DOMAIN_2"/>
    <property type="match status" value="2"/>
</dbReference>
<evidence type="ECO:0000256" key="1">
    <source>
        <dbReference type="ARBA" id="ARBA00022737"/>
    </source>
</evidence>
<feature type="compositionally biased region" description="Low complexity" evidence="2">
    <location>
        <begin position="117"/>
        <end position="131"/>
    </location>
</feature>
<dbReference type="PANTHER" id="PTHR15377:SF3">
    <property type="entry name" value="WW DOMAIN-CONTAINING PROTEIN"/>
    <property type="match status" value="1"/>
</dbReference>
<feature type="compositionally biased region" description="Low complexity" evidence="2">
    <location>
        <begin position="33"/>
        <end position="46"/>
    </location>
</feature>
<dbReference type="FunFam" id="1.10.10.440:FF:000028">
    <property type="entry name" value="Pre-mRNA-processing protein 40C"/>
    <property type="match status" value="1"/>
</dbReference>
<evidence type="ECO:0000313" key="5">
    <source>
        <dbReference type="EMBL" id="WOL09804.1"/>
    </source>
</evidence>
<feature type="domain" description="WW" evidence="3">
    <location>
        <begin position="562"/>
        <end position="589"/>
    </location>
</feature>
<evidence type="ECO:0000259" key="4">
    <source>
        <dbReference type="PROSITE" id="PS51676"/>
    </source>
</evidence>
<accession>A0AAQ3KJC1</accession>
<evidence type="ECO:0000256" key="2">
    <source>
        <dbReference type="SAM" id="MobiDB-lite"/>
    </source>
</evidence>
<feature type="compositionally biased region" description="Polar residues" evidence="2">
    <location>
        <begin position="271"/>
        <end position="297"/>
    </location>
</feature>
<dbReference type="CDD" id="cd00201">
    <property type="entry name" value="WW"/>
    <property type="match status" value="2"/>
</dbReference>
<dbReference type="PANTHER" id="PTHR15377">
    <property type="entry name" value="TRANSCRIPTION ELONGATION REGULATOR 1"/>
    <property type="match status" value="1"/>
</dbReference>
<dbReference type="FunFam" id="1.10.10.440:FF:000021">
    <property type="entry name" value="pre-mRNA-processing protein 40C isoform X1"/>
    <property type="match status" value="1"/>
</dbReference>
<dbReference type="EMBL" id="CP136895">
    <property type="protein sequence ID" value="WOL09804.1"/>
    <property type="molecule type" value="Genomic_DNA"/>
</dbReference>
<gene>
    <name evidence="5" type="ORF">Cni_G18557</name>
</gene>
<organism evidence="5 6">
    <name type="scientific">Canna indica</name>
    <name type="common">Indian-shot</name>
    <dbReference type="NCBI Taxonomy" id="4628"/>
    <lineage>
        <taxon>Eukaryota</taxon>
        <taxon>Viridiplantae</taxon>
        <taxon>Streptophyta</taxon>
        <taxon>Embryophyta</taxon>
        <taxon>Tracheophyta</taxon>
        <taxon>Spermatophyta</taxon>
        <taxon>Magnoliopsida</taxon>
        <taxon>Liliopsida</taxon>
        <taxon>Zingiberales</taxon>
        <taxon>Cannaceae</taxon>
        <taxon>Canna</taxon>
    </lineage>
</organism>
<feature type="region of interest" description="Disordered" evidence="2">
    <location>
        <begin position="1"/>
        <end position="59"/>
    </location>
</feature>
<dbReference type="FunFam" id="1.10.10.440:FF:000020">
    <property type="entry name" value="Pre-mRNA-processing protein 40C"/>
    <property type="match status" value="1"/>
</dbReference>
<dbReference type="SUPFAM" id="SSF81698">
    <property type="entry name" value="FF domain"/>
    <property type="match status" value="5"/>
</dbReference>
<evidence type="ECO:0000259" key="3">
    <source>
        <dbReference type="PROSITE" id="PS50020"/>
    </source>
</evidence>
<dbReference type="PROSITE" id="PS51676">
    <property type="entry name" value="FF"/>
    <property type="match status" value="4"/>
</dbReference>
<dbReference type="GO" id="GO:0003712">
    <property type="term" value="F:transcription coregulator activity"/>
    <property type="evidence" value="ECO:0007669"/>
    <property type="project" value="TreeGrafter"/>
</dbReference>
<feature type="compositionally biased region" description="Polar residues" evidence="2">
    <location>
        <begin position="598"/>
        <end position="619"/>
    </location>
</feature>
<feature type="domain" description="FF" evidence="4">
    <location>
        <begin position="728"/>
        <end position="782"/>
    </location>
</feature>
<keyword evidence="1" id="KW-0677">Repeat</keyword>
<dbReference type="Proteomes" id="UP001327560">
    <property type="component" value="Chromosome 6"/>
</dbReference>
<feature type="region of interest" description="Disordered" evidence="2">
    <location>
        <begin position="116"/>
        <end position="136"/>
    </location>
</feature>
<feature type="compositionally biased region" description="Polar residues" evidence="2">
    <location>
        <begin position="10"/>
        <end position="20"/>
    </location>
</feature>
<dbReference type="PROSITE" id="PS01159">
    <property type="entry name" value="WW_DOMAIN_1"/>
    <property type="match status" value="2"/>
</dbReference>
<feature type="compositionally biased region" description="Polar residues" evidence="2">
    <location>
        <begin position="336"/>
        <end position="346"/>
    </location>
</feature>
<dbReference type="Gene3D" id="2.20.70.10">
    <property type="match status" value="2"/>
</dbReference>
<feature type="region of interest" description="Disordered" evidence="2">
    <location>
        <begin position="922"/>
        <end position="951"/>
    </location>
</feature>
<feature type="compositionally biased region" description="Polar residues" evidence="2">
    <location>
        <begin position="661"/>
        <end position="681"/>
    </location>
</feature>
<feature type="compositionally biased region" description="Basic and acidic residues" evidence="2">
    <location>
        <begin position="1096"/>
        <end position="1106"/>
    </location>
</feature>
<sequence length="1125" mass="122774">MSATAGPLQELQTPTSTSVPKSEVMEPVGGSSGTSTPATAPAFASPVQGATTSPTSDSLQSTIMVPTTLAQSSLSQIGVHVNANEPTQDSIRAKFASSPGYVVPAPSFSYGVIPRLNSAPGNPQQSSSSPGLKLTPPMPAAALQPPVPGQFLGNRPFSYNVVSHANIVQASGQQIQLNTAHVQGQFQGGKFAPPTAASLQPPVPRQPAHPTLYGAISSIPPAPMQFPLSVSKGDATKHTNFSFSGNNQLPRTEKSEPITSSDKGMPDAGTTEGTSGSPGLLNSQSIRTPNSMPSGTSMILGANAASSTGILIPTAPSFTAHAEMPRIDKNPEHPGISNSSMESNIATTKPTPTSSSISPPRPLVPVLPALSQTSTSIPVPFPVQQNFQQQTNQHFASQHAMTPAPQAFWSHPPQAGQAQHVSFSPYPAYFPAPSPLPVQGIPPTVSLPFVQPPGVSPVLSQAEPTTTIIGSLQPGSNSIAELPSSDIDQDKKASNLAKNGDTSNEIENAWTSHKTETGIVYYYNSITGKSTYEKPSNFKGEPEKVTTQSTPVSWEKLAGTDWTLVTTNDGRKYYYDTKNKVSSWHIPAEVAELRKSQETNSMEGSATQVQETSTQGDKVSALSSINAPAAQTGGRDSVALRSSGASVSSSALDMVKKKLQESGSPLVTSPHPTSGPATSDANGLKAVETVAKGQKTVISKDKAKDATGEGTMSDSSSDSDDEESGPSKEECIIQFREMLKERGVAPFSKWEKELPKLIFDPRFKAVPSHSARRALFEHYVRTRAEEERKEKRAAQKAAIDAFKQLLEEASEEIDHKSDYHSFKRKWGGDPRFEAVDRKERQLLLNEKIKAAEDKMRALRLASATSFKSMLRDHKDITITSRWSRVKDSLRDDPRYKAVKHEEREILFNEYIAELKAAEDEAERSAKAKRDEQDKFKERERELRKRKEREEQEMERVKIKVRRKEAEYSYRALLVEMIKDPKASWTESKPKLEKDPQGRATNPDLAHEDAEKLFREHVKDLYERCLNDFRALLAEVITTEAAAAKDDGKTVLNSWSEAKRLLKPDPRYSKMPNKDRESVWRRYGEDILRKQKSASVPKEKPDTDSRNKMSSANHPKKSPRRSHGRR</sequence>
<feature type="region of interest" description="Disordered" evidence="2">
    <location>
        <begin position="695"/>
        <end position="731"/>
    </location>
</feature>
<dbReference type="InterPro" id="IPR001202">
    <property type="entry name" value="WW_dom"/>
</dbReference>
<dbReference type="SMART" id="SM00456">
    <property type="entry name" value="WW"/>
    <property type="match status" value="2"/>
</dbReference>
<dbReference type="FunFam" id="1.10.10.440:FF:000030">
    <property type="entry name" value="Pre-mRNA-processing protein 40C"/>
    <property type="match status" value="1"/>
</dbReference>